<dbReference type="RefSeq" id="WP_329410739.1">
    <property type="nucleotide sequence ID" value="NZ_CP109441.1"/>
</dbReference>
<gene>
    <name evidence="1" type="ORF">OG563_00260</name>
</gene>
<protein>
    <recommendedName>
        <fullName evidence="3">DUF4254 domain-containing protein</fullName>
    </recommendedName>
</protein>
<proteinExistence type="predicted"/>
<reference evidence="1" key="1">
    <citation type="submission" date="2022-10" db="EMBL/GenBank/DDBJ databases">
        <title>The complete genomes of actinobacterial strains from the NBC collection.</title>
        <authorList>
            <person name="Joergensen T.S."/>
            <person name="Alvarez Arevalo M."/>
            <person name="Sterndorff E.B."/>
            <person name="Faurdal D."/>
            <person name="Vuksanovic O."/>
            <person name="Mourched A.-S."/>
            <person name="Charusanti P."/>
            <person name="Shaw S."/>
            <person name="Blin K."/>
            <person name="Weber T."/>
        </authorList>
    </citation>
    <scope>NUCLEOTIDE SEQUENCE</scope>
    <source>
        <strain evidence="1">NBC_01482</strain>
    </source>
</reference>
<accession>A0ABZ1YXX8</accession>
<evidence type="ECO:0000313" key="1">
    <source>
        <dbReference type="EMBL" id="WUV46732.1"/>
    </source>
</evidence>
<evidence type="ECO:0000313" key="2">
    <source>
        <dbReference type="Proteomes" id="UP001432062"/>
    </source>
</evidence>
<sequence length="162" mass="17236">MAAFAGVRQLHGSDIVDTAVDLVACQRQHRQALLALADEQIGHHELKQAASELVSARADSNILTAVIDNAVDQQQQQRALMAPATPPPVPIDGVPEDTPVMVVQTESIGALVARMADLWVQVLDAEATDEEPPEATQLAQLCQGYDCLVAAIESGQQLVVGR</sequence>
<dbReference type="Proteomes" id="UP001432062">
    <property type="component" value="Chromosome"/>
</dbReference>
<evidence type="ECO:0008006" key="3">
    <source>
        <dbReference type="Google" id="ProtNLM"/>
    </source>
</evidence>
<name>A0ABZ1YXX8_9NOCA</name>
<dbReference type="EMBL" id="CP109441">
    <property type="protein sequence ID" value="WUV46732.1"/>
    <property type="molecule type" value="Genomic_DNA"/>
</dbReference>
<organism evidence="1 2">
    <name type="scientific">Nocardia vinacea</name>
    <dbReference type="NCBI Taxonomy" id="96468"/>
    <lineage>
        <taxon>Bacteria</taxon>
        <taxon>Bacillati</taxon>
        <taxon>Actinomycetota</taxon>
        <taxon>Actinomycetes</taxon>
        <taxon>Mycobacteriales</taxon>
        <taxon>Nocardiaceae</taxon>
        <taxon>Nocardia</taxon>
    </lineage>
</organism>
<keyword evidence="2" id="KW-1185">Reference proteome</keyword>